<comment type="caution">
    <text evidence="5">The sequence shown here is derived from an EMBL/GenBank/DDBJ whole genome shotgun (WGS) entry which is preliminary data.</text>
</comment>
<dbReference type="OrthoDB" id="2937689at2759"/>
<dbReference type="GO" id="GO:0005737">
    <property type="term" value="C:cytoplasm"/>
    <property type="evidence" value="ECO:0007669"/>
    <property type="project" value="TreeGrafter"/>
</dbReference>
<dbReference type="EMBL" id="VDMD01000019">
    <property type="protein sequence ID" value="TRM60923.1"/>
    <property type="molecule type" value="Genomic_DNA"/>
</dbReference>
<keyword evidence="3" id="KW-0378">Hydrolase</keyword>
<keyword evidence="6" id="KW-1185">Reference proteome</keyword>
<dbReference type="GO" id="GO:0006915">
    <property type="term" value="P:apoptotic process"/>
    <property type="evidence" value="ECO:0007669"/>
    <property type="project" value="UniProtKB-KW"/>
</dbReference>
<feature type="domain" description="Peptidase C14 caspase" evidence="4">
    <location>
        <begin position="60"/>
        <end position="351"/>
    </location>
</feature>
<dbReference type="AlphaFoldDB" id="A0A550C7Z2"/>
<reference evidence="5 6" key="1">
    <citation type="journal article" date="2019" name="New Phytol.">
        <title>Comparative genomics reveals unique wood-decay strategies and fruiting body development in the Schizophyllaceae.</title>
        <authorList>
            <person name="Almasi E."/>
            <person name="Sahu N."/>
            <person name="Krizsan K."/>
            <person name="Balint B."/>
            <person name="Kovacs G.M."/>
            <person name="Kiss B."/>
            <person name="Cseklye J."/>
            <person name="Drula E."/>
            <person name="Henrissat B."/>
            <person name="Nagy I."/>
            <person name="Chovatia M."/>
            <person name="Adam C."/>
            <person name="LaButti K."/>
            <person name="Lipzen A."/>
            <person name="Riley R."/>
            <person name="Grigoriev I.V."/>
            <person name="Nagy L.G."/>
        </authorList>
    </citation>
    <scope>NUCLEOTIDE SEQUENCE [LARGE SCALE GENOMIC DNA]</scope>
    <source>
        <strain evidence="5 6">NL-1724</strain>
    </source>
</reference>
<evidence type="ECO:0000313" key="6">
    <source>
        <dbReference type="Proteomes" id="UP000320762"/>
    </source>
</evidence>
<dbReference type="InterPro" id="IPR050452">
    <property type="entry name" value="Metacaspase"/>
</dbReference>
<sequence>MPPSAKNLQDSERVIRRAVQALPRTLQALPRTARKLLAGIHIVRLLKRLVASRRRQGPTKRALLIGVRYGTWAPDHQLQNTHSDVRLMRELLIDEFGFGRENIKMMLDDDSVDPMLHPTHHNIMREIRTFSLRSLKGDKIVILYAGHGHELERKINDGAERDGMDQYIIPSDAPDVFFDADCAIDDKCMIKDDILYSFLVERLPPGCELAAFMDCCSSGTALDLYHDQCHNVDRFTSLVRRISRKARQALGTRQEAEKRGTGTYDFKVVNVPVRKSAYVPTSRCSGDCARVDGPVSKKAICISACHDSESTFEAKGISFTAAVVSALRANHSLSVEALARETQAIMDGYRRKLNLKAEKQYEKKRRHRKYFFGALHRDDDALISEPPPLLRRQTIQVSSNAPLDMSRVYVLQ</sequence>
<comment type="similarity">
    <text evidence="1">Belongs to the peptidase C14B family.</text>
</comment>
<organism evidence="5 6">
    <name type="scientific">Schizophyllum amplum</name>
    <dbReference type="NCBI Taxonomy" id="97359"/>
    <lineage>
        <taxon>Eukaryota</taxon>
        <taxon>Fungi</taxon>
        <taxon>Dikarya</taxon>
        <taxon>Basidiomycota</taxon>
        <taxon>Agaricomycotina</taxon>
        <taxon>Agaricomycetes</taxon>
        <taxon>Agaricomycetidae</taxon>
        <taxon>Agaricales</taxon>
        <taxon>Schizophyllaceae</taxon>
        <taxon>Schizophyllum</taxon>
    </lineage>
</organism>
<evidence type="ECO:0000259" key="4">
    <source>
        <dbReference type="Pfam" id="PF00656"/>
    </source>
</evidence>
<keyword evidence="3" id="KW-0645">Protease</keyword>
<accession>A0A550C7Z2</accession>
<evidence type="ECO:0000256" key="2">
    <source>
        <dbReference type="ARBA" id="ARBA00022703"/>
    </source>
</evidence>
<dbReference type="InterPro" id="IPR011600">
    <property type="entry name" value="Pept_C14_caspase"/>
</dbReference>
<gene>
    <name evidence="5" type="ORF">BD626DRAFT_503153</name>
</gene>
<dbReference type="PANTHER" id="PTHR48104:SF30">
    <property type="entry name" value="METACASPASE-1"/>
    <property type="match status" value="1"/>
</dbReference>
<proteinExistence type="inferred from homology"/>
<dbReference type="GO" id="GO:0006508">
    <property type="term" value="P:proteolysis"/>
    <property type="evidence" value="ECO:0007669"/>
    <property type="project" value="InterPro"/>
</dbReference>
<evidence type="ECO:0000256" key="3">
    <source>
        <dbReference type="ARBA" id="ARBA00022807"/>
    </source>
</evidence>
<evidence type="ECO:0000313" key="5">
    <source>
        <dbReference type="EMBL" id="TRM60923.1"/>
    </source>
</evidence>
<keyword evidence="2" id="KW-0053">Apoptosis</keyword>
<dbReference type="SUPFAM" id="SSF52129">
    <property type="entry name" value="Caspase-like"/>
    <property type="match status" value="1"/>
</dbReference>
<dbReference type="PANTHER" id="PTHR48104">
    <property type="entry name" value="METACASPASE-4"/>
    <property type="match status" value="1"/>
</dbReference>
<dbReference type="GO" id="GO:0004197">
    <property type="term" value="F:cysteine-type endopeptidase activity"/>
    <property type="evidence" value="ECO:0007669"/>
    <property type="project" value="InterPro"/>
</dbReference>
<evidence type="ECO:0000256" key="1">
    <source>
        <dbReference type="ARBA" id="ARBA00009005"/>
    </source>
</evidence>
<dbReference type="Gene3D" id="3.40.50.12660">
    <property type="match status" value="1"/>
</dbReference>
<dbReference type="InterPro" id="IPR029030">
    <property type="entry name" value="Caspase-like_dom_sf"/>
</dbReference>
<dbReference type="Pfam" id="PF00656">
    <property type="entry name" value="Peptidase_C14"/>
    <property type="match status" value="1"/>
</dbReference>
<protein>
    <submittedName>
        <fullName evidence="5">Caspase domain-containing protein</fullName>
    </submittedName>
</protein>
<dbReference type="Proteomes" id="UP000320762">
    <property type="component" value="Unassembled WGS sequence"/>
</dbReference>
<keyword evidence="3" id="KW-0788">Thiol protease</keyword>
<name>A0A550C7Z2_9AGAR</name>